<dbReference type="Proteomes" id="UP000241048">
    <property type="component" value="Unassembled WGS sequence"/>
</dbReference>
<evidence type="ECO:0000256" key="1">
    <source>
        <dbReference type="SAM" id="MobiDB-lite"/>
    </source>
</evidence>
<comment type="caution">
    <text evidence="3">The sequence shown here is derived from an EMBL/GenBank/DDBJ whole genome shotgun (WGS) entry which is preliminary data.</text>
</comment>
<dbReference type="Gene3D" id="3.40.190.10">
    <property type="entry name" value="Periplasmic binding protein-like II"/>
    <property type="match status" value="2"/>
</dbReference>
<reference evidence="3 4" key="1">
    <citation type="submission" date="2018-03" db="EMBL/GenBank/DDBJ databases">
        <title>Lachnoclostridium SNUG30386 gen.nov., sp.nov., isolated from human faeces.</title>
        <authorList>
            <person name="Seo B."/>
            <person name="Jeon K."/>
            <person name="Ko G."/>
        </authorList>
    </citation>
    <scope>NUCLEOTIDE SEQUENCE [LARGE SCALE GENOMIC DNA]</scope>
    <source>
        <strain evidence="3 4">SNUG30386</strain>
    </source>
</reference>
<dbReference type="InterPro" id="IPR027939">
    <property type="entry name" value="NMT1/THI5"/>
</dbReference>
<dbReference type="SUPFAM" id="SSF53850">
    <property type="entry name" value="Periplasmic binding protein-like II"/>
    <property type="match status" value="1"/>
</dbReference>
<feature type="region of interest" description="Disordered" evidence="1">
    <location>
        <begin position="15"/>
        <end position="38"/>
    </location>
</feature>
<keyword evidence="4" id="KW-1185">Reference proteome</keyword>
<proteinExistence type="predicted"/>
<dbReference type="AlphaFoldDB" id="A0A2T3FVM9"/>
<evidence type="ECO:0000313" key="4">
    <source>
        <dbReference type="Proteomes" id="UP000241048"/>
    </source>
</evidence>
<dbReference type="InterPro" id="IPR015168">
    <property type="entry name" value="SsuA/THI5"/>
</dbReference>
<organism evidence="3 4">
    <name type="scientific">Clostridium fessum</name>
    <dbReference type="NCBI Taxonomy" id="2126740"/>
    <lineage>
        <taxon>Bacteria</taxon>
        <taxon>Bacillati</taxon>
        <taxon>Bacillota</taxon>
        <taxon>Clostridia</taxon>
        <taxon>Eubacteriales</taxon>
        <taxon>Clostridiaceae</taxon>
        <taxon>Clostridium</taxon>
    </lineage>
</organism>
<dbReference type="PANTHER" id="PTHR31528:SF3">
    <property type="entry name" value="THIAMINE BIOSYNTHESIS PROTEIN HI_0357-RELATED"/>
    <property type="match status" value="1"/>
</dbReference>
<evidence type="ECO:0000313" key="3">
    <source>
        <dbReference type="EMBL" id="PST39347.1"/>
    </source>
</evidence>
<name>A0A2T3FVM9_9CLOT</name>
<dbReference type="EMBL" id="PYLO01000001">
    <property type="protein sequence ID" value="PST39347.1"/>
    <property type="molecule type" value="Genomic_DNA"/>
</dbReference>
<evidence type="ECO:0000259" key="2">
    <source>
        <dbReference type="Pfam" id="PF09084"/>
    </source>
</evidence>
<accession>A0A2T3FVM9</accession>
<feature type="domain" description="SsuA/THI5-like" evidence="2">
    <location>
        <begin position="56"/>
        <end position="268"/>
    </location>
</feature>
<dbReference type="GO" id="GO:0009228">
    <property type="term" value="P:thiamine biosynthetic process"/>
    <property type="evidence" value="ECO:0007669"/>
    <property type="project" value="InterPro"/>
</dbReference>
<sequence length="344" mass="37544">MAAVMGMMTLGGCGTASEKSETAAQAEGTDAKQTSEDGKSQDLKEINVVLDWYPNAIHTFIYTAIERGYYAEEGLDVKVRFPANANDALSLVAAGKAEIGMYYQQDVIQAVANQGTKIKSIGAIVQSPLSVVLSLKDKNITGPENLVGKTVGYGGTALSEAVVKSMMEYVGADASDVNLIDVGFELMSSMTTGNVDATIGCLVNHEVPQMEEEGFDVNYFMAAGYGIPNYYEEVFLANNEMIQQEPEVLEGFLRASKKGFEDFKNDPNGCLAILMNNQNEENFPLTQSVEEKSCETLLPLMESDEVPFLTQTEECWQENIDWMSESGLIDKKVDVSDVMVNLQE</sequence>
<feature type="compositionally biased region" description="Basic and acidic residues" evidence="1">
    <location>
        <begin position="29"/>
        <end position="38"/>
    </location>
</feature>
<protein>
    <submittedName>
        <fullName evidence="3">ABC transporter substrate-binding protein</fullName>
    </submittedName>
</protein>
<dbReference type="Pfam" id="PF09084">
    <property type="entry name" value="NMT1"/>
    <property type="match status" value="1"/>
</dbReference>
<dbReference type="PANTHER" id="PTHR31528">
    <property type="entry name" value="4-AMINO-5-HYDROXYMETHYL-2-METHYLPYRIMIDINE PHOSPHATE SYNTHASE THI11-RELATED"/>
    <property type="match status" value="1"/>
</dbReference>
<gene>
    <name evidence="3" type="ORF">C7U56_05000</name>
</gene>